<feature type="chain" id="PRO_5003740842" evidence="1">
    <location>
        <begin position="20"/>
        <end position="281"/>
    </location>
</feature>
<gene>
    <name evidence="2" type="ORF">AURDEDRAFT_153244</name>
</gene>
<keyword evidence="1" id="KW-0732">Signal</keyword>
<organism evidence="2 3">
    <name type="scientific">Auricularia subglabra (strain TFB-10046 / SS5)</name>
    <name type="common">White-rot fungus</name>
    <name type="synonym">Auricularia delicata (strain TFB10046)</name>
    <dbReference type="NCBI Taxonomy" id="717982"/>
    <lineage>
        <taxon>Eukaryota</taxon>
        <taxon>Fungi</taxon>
        <taxon>Dikarya</taxon>
        <taxon>Basidiomycota</taxon>
        <taxon>Agaricomycotina</taxon>
        <taxon>Agaricomycetes</taxon>
        <taxon>Auriculariales</taxon>
        <taxon>Auriculariaceae</taxon>
        <taxon>Auricularia</taxon>
    </lineage>
</organism>
<protein>
    <submittedName>
        <fullName evidence="2">Uncharacterized protein</fullName>
    </submittedName>
</protein>
<dbReference type="KEGG" id="adl:AURDEDRAFT_153244"/>
<proteinExistence type="predicted"/>
<dbReference type="AlphaFoldDB" id="J0WYN4"/>
<sequence>MRILSAALTILLPALHASAIPRFTLTTSSTYTLGLSGSALAHASPSAQAITADPIDSAAKNQVWSVRVTRGADDAETATVQNVGTLAFMAPGADGASVVAAQSAFSWDLVVGAHNLFCHGVDGPCISVGSSGAVMLVPQNFNDPIQQMDVSPVPPPAGAYALLNEAHRVILAGGTPLPASATFVPFPPANLENSIWIVEPVPDSPTQLVLTNRDTAAPLRADGARVSVTFPQFAWSSGFGQDVGTFLSAPGGLLSGEGTAPSLNDTHFPDVNVGWVFLPVL</sequence>
<evidence type="ECO:0000313" key="3">
    <source>
        <dbReference type="Proteomes" id="UP000006514"/>
    </source>
</evidence>
<dbReference type="EMBL" id="JH687793">
    <property type="protein sequence ID" value="EJD41347.1"/>
    <property type="molecule type" value="Genomic_DNA"/>
</dbReference>
<accession>J0WYN4</accession>
<dbReference type="Proteomes" id="UP000006514">
    <property type="component" value="Unassembled WGS sequence"/>
</dbReference>
<evidence type="ECO:0000256" key="1">
    <source>
        <dbReference type="SAM" id="SignalP"/>
    </source>
</evidence>
<keyword evidence="3" id="KW-1185">Reference proteome</keyword>
<evidence type="ECO:0000313" key="2">
    <source>
        <dbReference type="EMBL" id="EJD41347.1"/>
    </source>
</evidence>
<feature type="signal peptide" evidence="1">
    <location>
        <begin position="1"/>
        <end position="19"/>
    </location>
</feature>
<reference evidence="3" key="1">
    <citation type="journal article" date="2012" name="Science">
        <title>The Paleozoic origin of enzymatic lignin decomposition reconstructed from 31 fungal genomes.</title>
        <authorList>
            <person name="Floudas D."/>
            <person name="Binder M."/>
            <person name="Riley R."/>
            <person name="Barry K."/>
            <person name="Blanchette R.A."/>
            <person name="Henrissat B."/>
            <person name="Martinez A.T."/>
            <person name="Otillar R."/>
            <person name="Spatafora J.W."/>
            <person name="Yadav J.S."/>
            <person name="Aerts A."/>
            <person name="Benoit I."/>
            <person name="Boyd A."/>
            <person name="Carlson A."/>
            <person name="Copeland A."/>
            <person name="Coutinho P.M."/>
            <person name="de Vries R.P."/>
            <person name="Ferreira P."/>
            <person name="Findley K."/>
            <person name="Foster B."/>
            <person name="Gaskell J."/>
            <person name="Glotzer D."/>
            <person name="Gorecki P."/>
            <person name="Heitman J."/>
            <person name="Hesse C."/>
            <person name="Hori C."/>
            <person name="Igarashi K."/>
            <person name="Jurgens J.A."/>
            <person name="Kallen N."/>
            <person name="Kersten P."/>
            <person name="Kohler A."/>
            <person name="Kuees U."/>
            <person name="Kumar T.K.A."/>
            <person name="Kuo A."/>
            <person name="LaButti K."/>
            <person name="Larrondo L.F."/>
            <person name="Lindquist E."/>
            <person name="Ling A."/>
            <person name="Lombard V."/>
            <person name="Lucas S."/>
            <person name="Lundell T."/>
            <person name="Martin R."/>
            <person name="McLaughlin D.J."/>
            <person name="Morgenstern I."/>
            <person name="Morin E."/>
            <person name="Murat C."/>
            <person name="Nagy L.G."/>
            <person name="Nolan M."/>
            <person name="Ohm R.A."/>
            <person name="Patyshakuliyeva A."/>
            <person name="Rokas A."/>
            <person name="Ruiz-Duenas F.J."/>
            <person name="Sabat G."/>
            <person name="Salamov A."/>
            <person name="Samejima M."/>
            <person name="Schmutz J."/>
            <person name="Slot J.C."/>
            <person name="St John F."/>
            <person name="Stenlid J."/>
            <person name="Sun H."/>
            <person name="Sun S."/>
            <person name="Syed K."/>
            <person name="Tsang A."/>
            <person name="Wiebenga A."/>
            <person name="Young D."/>
            <person name="Pisabarro A."/>
            <person name="Eastwood D.C."/>
            <person name="Martin F."/>
            <person name="Cullen D."/>
            <person name="Grigoriev I.V."/>
            <person name="Hibbett D.S."/>
        </authorList>
    </citation>
    <scope>NUCLEOTIDE SEQUENCE [LARGE SCALE GENOMIC DNA]</scope>
    <source>
        <strain evidence="3">TFB10046</strain>
    </source>
</reference>
<dbReference type="InParanoid" id="J0WYN4"/>
<name>J0WYN4_AURST</name>